<gene>
    <name evidence="2" type="ORF">SAMEA4029010_CIC11G00000002300</name>
</gene>
<keyword evidence="1" id="KW-0812">Transmembrane</keyword>
<sequence length="477" mass="53475">MDFFQTDIIQTSLCIFAVLVAITTLSAVALFFIRMWMDRTRPDYAASIGLNGFVSTPIHKPPDKYGGSSSTTSTDSIAPYRWFGEPGLQMSGKPGTSETSRKSRAKEFRQFKWPLGLATLTGENSISGLKKSTPCYLDLIASTGSPFMFKKRYLTKELLSLRPVPVRDPPPDDHIQLSSLLRYECTLPTSGWVSLQNFERSVSECTVFLQLADPATKNLGLFKLLHLGASDQVYSNPVHFFESYCFIVILAVHTLAISTQSPDLQSLVVDVVSCFCWEHWHLLYLLTTKKEQHSLGAKSLDSLYKQYFLVHNLEPFKLSRPAIYGIFVELCTHALASRPKSEATRRLVALFLECAAETECLEYDLMLPYLARAVTSSYKSSTKSFFYVVLLETVKPHIHCCLKAQDVYSLESVLHALIRHGLDASSTSVIEKVTQLCRSIGERFAELTIWATTEPPVRANSEIAISYVAPGAWRPFQ</sequence>
<accession>A0A1L0DII6</accession>
<evidence type="ECO:0000313" key="2">
    <source>
        <dbReference type="EMBL" id="SGZ56356.1"/>
    </source>
</evidence>
<keyword evidence="1" id="KW-1133">Transmembrane helix</keyword>
<proteinExistence type="predicted"/>
<feature type="transmembrane region" description="Helical" evidence="1">
    <location>
        <begin position="12"/>
        <end position="37"/>
    </location>
</feature>
<reference evidence="2 3" key="1">
    <citation type="submission" date="2016-10" db="EMBL/GenBank/DDBJ databases">
        <authorList>
            <person name="de Groot N.N."/>
        </authorList>
    </citation>
    <scope>NUCLEOTIDE SEQUENCE [LARGE SCALE GENOMIC DNA]</scope>
    <source>
        <strain evidence="2 3">CBS 141442</strain>
    </source>
</reference>
<evidence type="ECO:0000256" key="1">
    <source>
        <dbReference type="SAM" id="Phobius"/>
    </source>
</evidence>
<protein>
    <submittedName>
        <fullName evidence="2">CIC11C00000002300</fullName>
    </submittedName>
</protein>
<evidence type="ECO:0000313" key="3">
    <source>
        <dbReference type="Proteomes" id="UP000182334"/>
    </source>
</evidence>
<name>A0A1L0DII6_9ASCO</name>
<dbReference type="Proteomes" id="UP000182334">
    <property type="component" value="Chromosome V"/>
</dbReference>
<keyword evidence="3" id="KW-1185">Reference proteome</keyword>
<dbReference type="AlphaFoldDB" id="A0A1L0DII6"/>
<dbReference type="EMBL" id="LT635760">
    <property type="protein sequence ID" value="SGZ56356.1"/>
    <property type="molecule type" value="Genomic_DNA"/>
</dbReference>
<organism evidence="2 3">
    <name type="scientific">Sungouiella intermedia</name>
    <dbReference type="NCBI Taxonomy" id="45354"/>
    <lineage>
        <taxon>Eukaryota</taxon>
        <taxon>Fungi</taxon>
        <taxon>Dikarya</taxon>
        <taxon>Ascomycota</taxon>
        <taxon>Saccharomycotina</taxon>
        <taxon>Pichiomycetes</taxon>
        <taxon>Metschnikowiaceae</taxon>
        <taxon>Sungouiella</taxon>
    </lineage>
</organism>
<keyword evidence="1" id="KW-0472">Membrane</keyword>